<feature type="transmembrane region" description="Helical" evidence="1">
    <location>
        <begin position="18"/>
        <end position="36"/>
    </location>
</feature>
<feature type="transmembrane region" description="Helical" evidence="1">
    <location>
        <begin position="42"/>
        <end position="62"/>
    </location>
</feature>
<dbReference type="Proteomes" id="UP000253977">
    <property type="component" value="Unassembled WGS sequence"/>
</dbReference>
<dbReference type="AlphaFoldDB" id="A0A369TTU5"/>
<organism evidence="2 3">
    <name type="scientific">Thalassococcus profundi</name>
    <dbReference type="NCBI Taxonomy" id="2282382"/>
    <lineage>
        <taxon>Bacteria</taxon>
        <taxon>Pseudomonadati</taxon>
        <taxon>Pseudomonadota</taxon>
        <taxon>Alphaproteobacteria</taxon>
        <taxon>Rhodobacterales</taxon>
        <taxon>Roseobacteraceae</taxon>
        <taxon>Thalassococcus</taxon>
    </lineage>
</organism>
<proteinExistence type="predicted"/>
<keyword evidence="1" id="KW-0812">Transmembrane</keyword>
<keyword evidence="1" id="KW-1133">Transmembrane helix</keyword>
<protein>
    <submittedName>
        <fullName evidence="2">Uncharacterized protein</fullName>
    </submittedName>
</protein>
<dbReference type="RefSeq" id="WP_114510958.1">
    <property type="nucleotide sequence ID" value="NZ_QPMK01000006.1"/>
</dbReference>
<keyword evidence="3" id="KW-1185">Reference proteome</keyword>
<dbReference type="EMBL" id="QPMK01000006">
    <property type="protein sequence ID" value="RDD66386.1"/>
    <property type="molecule type" value="Genomic_DNA"/>
</dbReference>
<gene>
    <name evidence="2" type="ORF">DU478_10780</name>
</gene>
<reference evidence="2 3" key="1">
    <citation type="submission" date="2018-07" db="EMBL/GenBank/DDBJ databases">
        <title>Thalassococcus profundi sp. nov., a marine bacterium isolated from deep seawater of Okinawa Trough.</title>
        <authorList>
            <person name="Yu M."/>
        </authorList>
    </citation>
    <scope>NUCLEOTIDE SEQUENCE [LARGE SCALE GENOMIC DNA]</scope>
    <source>
        <strain evidence="2 3">WRAS1</strain>
    </source>
</reference>
<evidence type="ECO:0000313" key="2">
    <source>
        <dbReference type="EMBL" id="RDD66386.1"/>
    </source>
</evidence>
<comment type="caution">
    <text evidence="2">The sequence shown here is derived from an EMBL/GenBank/DDBJ whole genome shotgun (WGS) entry which is preliminary data.</text>
</comment>
<keyword evidence="1" id="KW-0472">Membrane</keyword>
<evidence type="ECO:0000256" key="1">
    <source>
        <dbReference type="SAM" id="Phobius"/>
    </source>
</evidence>
<name>A0A369TTU5_9RHOB</name>
<dbReference type="OrthoDB" id="7862519at2"/>
<sequence length="159" mass="17012">MTDEKILARITASAPRRLLGVGALVFLGALLIYMAFAAPPSLVWQLFLLALGAGALVLAALMRQATALELELTETELRDTSGAVLARIDDVVRVDRGAFAMKPSNGFTLTTNRPQAGCWRPGLWWRLGRRVAVGGVTSGAQTRPVADVIAAMIARRQAD</sequence>
<accession>A0A369TTU5</accession>
<evidence type="ECO:0000313" key="3">
    <source>
        <dbReference type="Proteomes" id="UP000253977"/>
    </source>
</evidence>